<gene>
    <name evidence="2" type="ORF">GGR27_000250</name>
</gene>
<comment type="caution">
    <text evidence="2">The sequence shown here is derived from an EMBL/GenBank/DDBJ whole genome shotgun (WGS) entry which is preliminary data.</text>
</comment>
<dbReference type="Proteomes" id="UP000770785">
    <property type="component" value="Unassembled WGS sequence"/>
</dbReference>
<dbReference type="EMBL" id="JAATJH010000001">
    <property type="protein sequence ID" value="NJC24769.1"/>
    <property type="molecule type" value="Genomic_DNA"/>
</dbReference>
<evidence type="ECO:0008006" key="4">
    <source>
        <dbReference type="Google" id="ProtNLM"/>
    </source>
</evidence>
<reference evidence="2 3" key="1">
    <citation type="submission" date="2020-03" db="EMBL/GenBank/DDBJ databases">
        <title>Genomic Encyclopedia of Type Strains, Phase IV (KMG-IV): sequencing the most valuable type-strain genomes for metagenomic binning, comparative biology and taxonomic classification.</title>
        <authorList>
            <person name="Goeker M."/>
        </authorList>
    </citation>
    <scope>NUCLEOTIDE SEQUENCE [LARGE SCALE GENOMIC DNA]</scope>
    <source>
        <strain evidence="2 3">DSM 105096</strain>
    </source>
</reference>
<dbReference type="RefSeq" id="WP_168035578.1">
    <property type="nucleotide sequence ID" value="NZ_JAATJH010000001.1"/>
</dbReference>
<proteinExistence type="predicted"/>
<evidence type="ECO:0000313" key="3">
    <source>
        <dbReference type="Proteomes" id="UP000770785"/>
    </source>
</evidence>
<accession>A0ABX0X704</accession>
<keyword evidence="1" id="KW-0732">Signal</keyword>
<name>A0ABX0X704_9BACT</name>
<evidence type="ECO:0000313" key="2">
    <source>
        <dbReference type="EMBL" id="NJC24769.1"/>
    </source>
</evidence>
<protein>
    <recommendedName>
        <fullName evidence="4">Outer membrane protein beta-barrel domain-containing protein</fullName>
    </recommendedName>
</protein>
<feature type="chain" id="PRO_5046291974" description="Outer membrane protein beta-barrel domain-containing protein" evidence="1">
    <location>
        <begin position="21"/>
        <end position="227"/>
    </location>
</feature>
<organism evidence="2 3">
    <name type="scientific">Neolewinella antarctica</name>
    <dbReference type="NCBI Taxonomy" id="442734"/>
    <lineage>
        <taxon>Bacteria</taxon>
        <taxon>Pseudomonadati</taxon>
        <taxon>Bacteroidota</taxon>
        <taxon>Saprospiria</taxon>
        <taxon>Saprospirales</taxon>
        <taxon>Lewinellaceae</taxon>
        <taxon>Neolewinella</taxon>
    </lineage>
</organism>
<sequence>MNRTLLLSLFAAFLSLPLTAQFGVTTTYNINNINGEALVDGLPYDVFPIDNGYEIQAHYWFRLPNKRIEFQPTVFYAGASIDAFNAGPAVTFQDFGFQFEVNVYPFDFGGDCGCPTFGKQGPKLEKGFFVQLFPGIARRSVRSNGGIAADLAETAFVYGGGIGLDIGVSNLLTLTPIATVRRGRSPYASLKSTDGTGNPVTLGNDNDQLMSYQLGIQATFRFDKKRY</sequence>
<feature type="signal peptide" evidence="1">
    <location>
        <begin position="1"/>
        <end position="20"/>
    </location>
</feature>
<keyword evidence="3" id="KW-1185">Reference proteome</keyword>
<evidence type="ECO:0000256" key="1">
    <source>
        <dbReference type="SAM" id="SignalP"/>
    </source>
</evidence>